<protein>
    <submittedName>
        <fullName evidence="2">Uncharacterized protein</fullName>
    </submittedName>
</protein>
<reference evidence="2 3" key="1">
    <citation type="journal article" date="2023" name="bioRxiv">
        <title>High-quality genome assemblies of four members of thePodospora anserinaspecies complex.</title>
        <authorList>
            <person name="Ament-Velasquez S.L."/>
            <person name="Vogan A.A."/>
            <person name="Wallerman O."/>
            <person name="Hartmann F."/>
            <person name="Gautier V."/>
            <person name="Silar P."/>
            <person name="Giraud T."/>
            <person name="Johannesson H."/>
        </authorList>
    </citation>
    <scope>NUCLEOTIDE SEQUENCE [LARGE SCALE GENOMIC DNA]</scope>
    <source>
        <strain evidence="2 3">CBS 411.78</strain>
    </source>
</reference>
<organism evidence="2 3">
    <name type="scientific">Podospora pseudopauciseta</name>
    <dbReference type="NCBI Taxonomy" id="2093780"/>
    <lineage>
        <taxon>Eukaryota</taxon>
        <taxon>Fungi</taxon>
        <taxon>Dikarya</taxon>
        <taxon>Ascomycota</taxon>
        <taxon>Pezizomycotina</taxon>
        <taxon>Sordariomycetes</taxon>
        <taxon>Sordariomycetidae</taxon>
        <taxon>Sordariales</taxon>
        <taxon>Podosporaceae</taxon>
        <taxon>Podospora</taxon>
    </lineage>
</organism>
<dbReference type="GeneID" id="87931214"/>
<proteinExistence type="predicted"/>
<evidence type="ECO:0000313" key="3">
    <source>
        <dbReference type="Proteomes" id="UP001326199"/>
    </source>
</evidence>
<feature type="region of interest" description="Disordered" evidence="1">
    <location>
        <begin position="1"/>
        <end position="59"/>
    </location>
</feature>
<name>A0ABR0HFQ0_9PEZI</name>
<dbReference type="RefSeq" id="XP_062766852.1">
    <property type="nucleotide sequence ID" value="XM_062910871.1"/>
</dbReference>
<evidence type="ECO:0000256" key="1">
    <source>
        <dbReference type="SAM" id="MobiDB-lite"/>
    </source>
</evidence>
<dbReference type="Proteomes" id="UP001326199">
    <property type="component" value="Unassembled WGS sequence"/>
</dbReference>
<accession>A0ABR0HFQ0</accession>
<comment type="caution">
    <text evidence="2">The sequence shown here is derived from an EMBL/GenBank/DDBJ whole genome shotgun (WGS) entry which is preliminary data.</text>
</comment>
<dbReference type="EMBL" id="JAFFHB010000004">
    <property type="protein sequence ID" value="KAK4666886.1"/>
    <property type="molecule type" value="Genomic_DNA"/>
</dbReference>
<evidence type="ECO:0000313" key="2">
    <source>
        <dbReference type="EMBL" id="KAK4666886.1"/>
    </source>
</evidence>
<keyword evidence="3" id="KW-1185">Reference proteome</keyword>
<sequence>MSRDEGPRPPVLSASNQKTPWCLISSKETPECGAATRRPSSPPRGERQQATSPSPSPDE</sequence>
<gene>
    <name evidence="2" type="ORF">QC763_304210</name>
</gene>